<evidence type="ECO:0000313" key="1">
    <source>
        <dbReference type="EMBL" id="KAI4468285.1"/>
    </source>
</evidence>
<proteinExistence type="predicted"/>
<comment type="caution">
    <text evidence="1">The sequence shown here is derived from an EMBL/GenBank/DDBJ whole genome shotgun (WGS) entry which is preliminary data.</text>
</comment>
<evidence type="ECO:0000313" key="2">
    <source>
        <dbReference type="Proteomes" id="UP001056778"/>
    </source>
</evidence>
<dbReference type="Proteomes" id="UP001056778">
    <property type="component" value="Chromosome 2"/>
</dbReference>
<organism evidence="1 2">
    <name type="scientific">Holotrichia oblita</name>
    <name type="common">Chafer beetle</name>
    <dbReference type="NCBI Taxonomy" id="644536"/>
    <lineage>
        <taxon>Eukaryota</taxon>
        <taxon>Metazoa</taxon>
        <taxon>Ecdysozoa</taxon>
        <taxon>Arthropoda</taxon>
        <taxon>Hexapoda</taxon>
        <taxon>Insecta</taxon>
        <taxon>Pterygota</taxon>
        <taxon>Neoptera</taxon>
        <taxon>Endopterygota</taxon>
        <taxon>Coleoptera</taxon>
        <taxon>Polyphaga</taxon>
        <taxon>Scarabaeiformia</taxon>
        <taxon>Scarabaeidae</taxon>
        <taxon>Melolonthinae</taxon>
        <taxon>Holotrichia</taxon>
    </lineage>
</organism>
<gene>
    <name evidence="1" type="ORF">MML48_2g00012605</name>
</gene>
<protein>
    <submittedName>
        <fullName evidence="1">Serine/threonine-protein kinase</fullName>
    </submittedName>
</protein>
<reference evidence="1" key="1">
    <citation type="submission" date="2022-04" db="EMBL/GenBank/DDBJ databases">
        <title>Chromosome-scale genome assembly of Holotrichia oblita Faldermann.</title>
        <authorList>
            <person name="Rongchong L."/>
        </authorList>
    </citation>
    <scope>NUCLEOTIDE SEQUENCE</scope>
    <source>
        <strain evidence="1">81SQS9</strain>
    </source>
</reference>
<keyword evidence="2" id="KW-1185">Reference proteome</keyword>
<accession>A0ACB9TND2</accession>
<keyword evidence="1" id="KW-0808">Transferase</keyword>
<dbReference type="EMBL" id="CM043016">
    <property type="protein sequence ID" value="KAI4468285.1"/>
    <property type="molecule type" value="Genomic_DNA"/>
</dbReference>
<keyword evidence="1" id="KW-0418">Kinase</keyword>
<name>A0ACB9TND2_HOLOL</name>
<sequence length="321" mass="36147">MFTGNIRVKICEASGLRPTDRHKRHNMTFGKPAEEQLIDPYVTVDVDEVHVAQSTTKQKTFDPVWNETFEHTVENAKTLTLTVFHDASIPPDDFVANCSIPFEDLLSREKDEGDFWTSCQSQRFNVNVPHRFVVHNYKRFTFCDHCGSLLYGLIKQGLQCEACNLNVHKRCQKNVANNCGINTKQMAEILNKIGVSPDKQTPRRTKYVPAEGSAGGDVEAGEFENVSDPADDGLAKIAEEKLTNNGSSSEYVSTPGKMGLDDFHFIKKSKKDALNFDAEFTKEEPVLTPVNPDVVRTINQEEFKGFSFINRDFNPSRFVAD</sequence>